<feature type="region of interest" description="Disordered" evidence="1">
    <location>
        <begin position="566"/>
        <end position="598"/>
    </location>
</feature>
<feature type="compositionally biased region" description="Low complexity" evidence="1">
    <location>
        <begin position="707"/>
        <end position="717"/>
    </location>
</feature>
<dbReference type="Proteomes" id="UP000703661">
    <property type="component" value="Unassembled WGS sequence"/>
</dbReference>
<feature type="compositionally biased region" description="Low complexity" evidence="1">
    <location>
        <begin position="1235"/>
        <end position="1246"/>
    </location>
</feature>
<feature type="domain" description="PH" evidence="2">
    <location>
        <begin position="170"/>
        <end position="271"/>
    </location>
</feature>
<evidence type="ECO:0000256" key="1">
    <source>
        <dbReference type="SAM" id="MobiDB-lite"/>
    </source>
</evidence>
<feature type="region of interest" description="Disordered" evidence="1">
    <location>
        <begin position="613"/>
        <end position="639"/>
    </location>
</feature>
<dbReference type="InterPro" id="IPR051566">
    <property type="entry name" value="CNKSR"/>
</dbReference>
<feature type="region of interest" description="Disordered" evidence="1">
    <location>
        <begin position="1264"/>
        <end position="1292"/>
    </location>
</feature>
<feature type="compositionally biased region" description="Low complexity" evidence="1">
    <location>
        <begin position="928"/>
        <end position="941"/>
    </location>
</feature>
<feature type="compositionally biased region" description="Low complexity" evidence="1">
    <location>
        <begin position="463"/>
        <end position="475"/>
    </location>
</feature>
<feature type="compositionally biased region" description="Polar residues" evidence="1">
    <location>
        <begin position="1305"/>
        <end position="1316"/>
    </location>
</feature>
<feature type="region of interest" description="Disordered" evidence="1">
    <location>
        <begin position="1305"/>
        <end position="1352"/>
    </location>
</feature>
<feature type="compositionally biased region" description="Low complexity" evidence="1">
    <location>
        <begin position="1424"/>
        <end position="1444"/>
    </location>
</feature>
<protein>
    <recommendedName>
        <fullName evidence="2">PH domain-containing protein</fullName>
    </recommendedName>
</protein>
<feature type="compositionally biased region" description="Pro residues" evidence="1">
    <location>
        <begin position="1716"/>
        <end position="1727"/>
    </location>
</feature>
<feature type="compositionally biased region" description="Polar residues" evidence="1">
    <location>
        <begin position="1540"/>
        <end position="1566"/>
    </location>
</feature>
<feature type="compositionally biased region" description="Polar residues" evidence="1">
    <location>
        <begin position="731"/>
        <end position="757"/>
    </location>
</feature>
<reference evidence="3" key="1">
    <citation type="journal article" date="2020" name="Fungal Divers.">
        <title>Resolving the Mortierellaceae phylogeny through synthesis of multi-gene phylogenetics and phylogenomics.</title>
        <authorList>
            <person name="Vandepol N."/>
            <person name="Liber J."/>
            <person name="Desiro A."/>
            <person name="Na H."/>
            <person name="Kennedy M."/>
            <person name="Barry K."/>
            <person name="Grigoriev I.V."/>
            <person name="Miller A.N."/>
            <person name="O'Donnell K."/>
            <person name="Stajich J.E."/>
            <person name="Bonito G."/>
        </authorList>
    </citation>
    <scope>NUCLEOTIDE SEQUENCE</scope>
    <source>
        <strain evidence="3">NRRL 2769</strain>
    </source>
</reference>
<gene>
    <name evidence="3" type="ORF">BGZ80_010562</name>
</gene>
<feature type="compositionally biased region" description="Polar residues" evidence="1">
    <location>
        <begin position="418"/>
        <end position="430"/>
    </location>
</feature>
<accession>A0A9P6MVV1</accession>
<dbReference type="PANTHER" id="PTHR12844">
    <property type="entry name" value="CONNECTOR ENCHANCER OF KINASE SUPPRESSOR OF RAS"/>
    <property type="match status" value="1"/>
</dbReference>
<feature type="region of interest" description="Disordered" evidence="1">
    <location>
        <begin position="446"/>
        <end position="539"/>
    </location>
</feature>
<feature type="compositionally biased region" description="Low complexity" evidence="1">
    <location>
        <begin position="1050"/>
        <end position="1066"/>
    </location>
</feature>
<feature type="region of interest" description="Disordered" evidence="1">
    <location>
        <begin position="1627"/>
        <end position="1660"/>
    </location>
</feature>
<feature type="compositionally biased region" description="Polar residues" evidence="1">
    <location>
        <begin position="477"/>
        <end position="530"/>
    </location>
</feature>
<feature type="compositionally biased region" description="Low complexity" evidence="1">
    <location>
        <begin position="1333"/>
        <end position="1352"/>
    </location>
</feature>
<feature type="compositionally biased region" description="Low complexity" evidence="1">
    <location>
        <begin position="1100"/>
        <end position="1114"/>
    </location>
</feature>
<comment type="caution">
    <text evidence="3">The sequence shown here is derived from an EMBL/GenBank/DDBJ whole genome shotgun (WGS) entry which is preliminary data.</text>
</comment>
<dbReference type="SUPFAM" id="SSF50729">
    <property type="entry name" value="PH domain-like"/>
    <property type="match status" value="1"/>
</dbReference>
<feature type="region of interest" description="Disordered" evidence="1">
    <location>
        <begin position="1710"/>
        <end position="1824"/>
    </location>
</feature>
<feature type="region of interest" description="Disordered" evidence="1">
    <location>
        <begin position="1424"/>
        <end position="1499"/>
    </location>
</feature>
<feature type="compositionally biased region" description="Low complexity" evidence="1">
    <location>
        <begin position="75"/>
        <end position="87"/>
    </location>
</feature>
<dbReference type="SMART" id="SM00233">
    <property type="entry name" value="PH"/>
    <property type="match status" value="1"/>
</dbReference>
<feature type="compositionally biased region" description="Low complexity" evidence="1">
    <location>
        <begin position="403"/>
        <end position="417"/>
    </location>
</feature>
<dbReference type="InterPro" id="IPR001849">
    <property type="entry name" value="PH_domain"/>
</dbReference>
<feature type="compositionally biased region" description="Polar residues" evidence="1">
    <location>
        <begin position="446"/>
        <end position="462"/>
    </location>
</feature>
<feature type="region of interest" description="Disordered" evidence="1">
    <location>
        <begin position="1365"/>
        <end position="1399"/>
    </location>
</feature>
<dbReference type="PANTHER" id="PTHR12844:SF42">
    <property type="entry name" value="CONNECTOR ENHANCER OF KSR PROTEIN CNK"/>
    <property type="match status" value="1"/>
</dbReference>
<feature type="compositionally biased region" description="Basic and acidic residues" evidence="1">
    <location>
        <begin position="669"/>
        <end position="678"/>
    </location>
</feature>
<feature type="region of interest" description="Disordered" evidence="1">
    <location>
        <begin position="707"/>
        <end position="768"/>
    </location>
</feature>
<feature type="region of interest" description="Disordered" evidence="1">
    <location>
        <begin position="789"/>
        <end position="877"/>
    </location>
</feature>
<feature type="region of interest" description="Disordered" evidence="1">
    <location>
        <begin position="390"/>
        <end position="430"/>
    </location>
</feature>
<feature type="region of interest" description="Disordered" evidence="1">
    <location>
        <begin position="1222"/>
        <end position="1252"/>
    </location>
</feature>
<feature type="region of interest" description="Disordered" evidence="1">
    <location>
        <begin position="654"/>
        <end position="678"/>
    </location>
</feature>
<evidence type="ECO:0000259" key="2">
    <source>
        <dbReference type="PROSITE" id="PS50003"/>
    </source>
</evidence>
<name>A0A9P6MVV1_9FUNG</name>
<dbReference type="Pfam" id="PF00169">
    <property type="entry name" value="PH"/>
    <property type="match status" value="1"/>
</dbReference>
<feature type="compositionally biased region" description="Low complexity" evidence="1">
    <location>
        <begin position="1760"/>
        <end position="1792"/>
    </location>
</feature>
<sequence>MAYQSQKQQEQARQQQQMQVNAQYYDTLQPSASSSPSSWNARKDQQFCSSSPSTPPGYVNSDVLYSYQQQHNTDNKNNNPNNNNNPDESLRSSSHHNNNNTMNSHHKHHHKQSSKDEMLQLRHFTSNGSGGSSGSSTNRQGTPNSIPSIFRLQESLANGTATESTEPDDHIMLQDWLQKRSTALQMVWKRRWCVLRDNRLFYYRSNTDTKPLGVLHLADYSILSSGSEITRKSKYAFRLSSPDHQNQSHVFFSDTAQSLDNWTHALQIHINQAVAALLSLAEASDKLGRQLRENENTNQTAVGRGAHGAELSIIDKVLDRLQLEDPSPSETSSAVPSQQRVIVREPITLLQSYDENADTWSSVSSIHNTSSNNSSNLDYIFALNQQQSTQHLAKSSMDSMRESQQQNNNCGGNSNNNAVMSGSQSIHSVSSNNGYLAGPAFSEHLSVSSMSDGSRSARQSMESQGRSSLQQSRSGMASGNSPSMNPIRSNGQSGPSIDNNSSPAASTIDSPYSSPALKSQSHTIPNNAQGSICGGPVPPPASPMTFYRILENSKEAGSIGSSISISSLGSSGDASTAVDPTLDSGSSVAATESSHGCKQSGGNLFLDLVTGGKHRKDKERRAQNSSGSSQSGNGGSGGSSSLKLFSLSVCPHSGCTQPAKSCPLHSKKPRPESPMKPMEKEIKKIKKLWSGSDKNVSQGTLSVASSSIYSGSDRSSSPVQSIVSPKPRASKSMTSLSRENNEFEVNSNPMPQLSNPLLNILPAPSRRRSPSVSIVDDVLVAAQTRHQQHHHILQTQQKQIRTSDPIQQQSILQQQQQQQQQQQLQPTGTSQPQSKTPPSVLPAAPMQPLPLPPLHMTTAESSTIPQPRTGGSGTLSRKMGLLLGDDFGTFDKSKYPNSPLEGNVFVANHHRTMQKLQGKNARKNQPVNSGSSSGSTPSTNPLSAPSTPIQASFGIDQQRYQMLQQQQQLQASLQIGGVSRHIVAPDELALAIEQEAEDMRRQQAEAIECQRNRPTSMIGNAKIFQSLPINVGLLPLSETASDSGVSAGDSLSESIGQLSSTSSGQTQVEGERIISSQEQLTCGLTALTSAIQQPVERQRSPISGITSTTSSPRSNVTKYSYSSSVPLTDSELSAVAGDVANSSGINISVTTTTPTFEYPPQSPHSQGLYDQFHKQSRPSMNYRTLSFDEKEEEYPFRSLPPPKRRGSDKAAFQADLVNHEAYRTFSRQTGPPRRSSATATTGTGSAPWMPMTKDSFTILTELTERDDSSTSEASGGNARASSSASSPSMSSSPVIIRLSEQGGQNISPLINNNSPRTFAGSVPSNDVRRPGATPTTSSPSGSSQSTSTVSSTLCSIVGPDHVRHESVEAESNEEHHSGLALGGASSPAHHTPSVMSPISEDVPVSPIPLSNSSRLRSILSPLASATPINGSSPSRSPGSPSASSVMRMRSSEDSENGQQQEEEEQVASGSQGAQNDNEDDSKGMNVPSVVINSPHETLSRRRDATHRNIMMQMQAAQNFVFPAPRTSTSTTASADASSTNDQPPSSRTSIDYFSSTAVSSEASTPNGEEGDMSRSHPSSPGHTASALRAHMAALDLYPGLRKLSLFTAAVGNNPPPALIMGRRKGSAGSACARERKMSTVSSFSRMESDDDHDEEYDDDQQSVDLQHDEDWAGNLKSLKGKNGSYVPPMPDAIKHRPSLPFVVHSSSGALTMQLSTPPPSSPLPHLPPRTVHTPSNPLRVIADNSGTTYTSLLRPPPSPSSSSLTSTTTATTATAATATATTTAGAPYAPRTHSPLIPSEANPPAIPRRSPQRSAPSSPTLLKS</sequence>
<feature type="region of interest" description="Disordered" evidence="1">
    <location>
        <begin position="914"/>
        <end position="949"/>
    </location>
</feature>
<dbReference type="PROSITE" id="PS50003">
    <property type="entry name" value="PH_DOMAIN"/>
    <property type="match status" value="1"/>
</dbReference>
<dbReference type="InterPro" id="IPR011993">
    <property type="entry name" value="PH-like_dom_sf"/>
</dbReference>
<feature type="compositionally biased region" description="Low complexity" evidence="1">
    <location>
        <begin position="1"/>
        <end position="38"/>
    </location>
</feature>
<keyword evidence="4" id="KW-1185">Reference proteome</keyword>
<evidence type="ECO:0000313" key="4">
    <source>
        <dbReference type="Proteomes" id="UP000703661"/>
    </source>
</evidence>
<feature type="region of interest" description="Disordered" evidence="1">
    <location>
        <begin position="1093"/>
        <end position="1117"/>
    </location>
</feature>
<organism evidence="3 4">
    <name type="scientific">Entomortierella chlamydospora</name>
    <dbReference type="NCBI Taxonomy" id="101097"/>
    <lineage>
        <taxon>Eukaryota</taxon>
        <taxon>Fungi</taxon>
        <taxon>Fungi incertae sedis</taxon>
        <taxon>Mucoromycota</taxon>
        <taxon>Mortierellomycotina</taxon>
        <taxon>Mortierellomycetes</taxon>
        <taxon>Mortierellales</taxon>
        <taxon>Mortierellaceae</taxon>
        <taxon>Entomortierella</taxon>
    </lineage>
</organism>
<feature type="region of interest" description="Disordered" evidence="1">
    <location>
        <begin position="1524"/>
        <end position="1584"/>
    </location>
</feature>
<feature type="compositionally biased region" description="Low complexity" evidence="1">
    <location>
        <begin position="1271"/>
        <end position="1292"/>
    </location>
</feature>
<feature type="compositionally biased region" description="Low complexity" evidence="1">
    <location>
        <begin position="1807"/>
        <end position="1824"/>
    </location>
</feature>
<feature type="compositionally biased region" description="Acidic residues" evidence="1">
    <location>
        <begin position="1648"/>
        <end position="1660"/>
    </location>
</feature>
<proteinExistence type="predicted"/>
<feature type="compositionally biased region" description="Polar residues" evidence="1">
    <location>
        <begin position="583"/>
        <end position="598"/>
    </location>
</feature>
<feature type="region of interest" description="Disordered" evidence="1">
    <location>
        <begin position="1045"/>
        <end position="1067"/>
    </location>
</feature>
<feature type="region of interest" description="Disordered" evidence="1">
    <location>
        <begin position="1"/>
        <end position="146"/>
    </location>
</feature>
<feature type="compositionally biased region" description="Basic and acidic residues" evidence="1">
    <location>
        <begin position="1365"/>
        <end position="1377"/>
    </location>
</feature>
<feature type="region of interest" description="Disordered" evidence="1">
    <location>
        <begin position="1190"/>
        <end position="1210"/>
    </location>
</feature>
<feature type="compositionally biased region" description="Low complexity" evidence="1">
    <location>
        <begin position="1526"/>
        <end position="1539"/>
    </location>
</feature>
<evidence type="ECO:0000313" key="3">
    <source>
        <dbReference type="EMBL" id="KAG0014232.1"/>
    </source>
</evidence>
<feature type="compositionally biased region" description="Low complexity" evidence="1">
    <location>
        <begin position="793"/>
        <end position="833"/>
    </location>
</feature>
<dbReference type="Gene3D" id="2.30.29.30">
    <property type="entry name" value="Pleckstrin-homology domain (PH domain)/Phosphotyrosine-binding domain (PTB)"/>
    <property type="match status" value="1"/>
</dbReference>
<dbReference type="EMBL" id="JAAAID010000749">
    <property type="protein sequence ID" value="KAG0014232.1"/>
    <property type="molecule type" value="Genomic_DNA"/>
</dbReference>